<proteinExistence type="inferred from homology"/>
<dbReference type="PROSITE" id="PS50931">
    <property type="entry name" value="HTH_LYSR"/>
    <property type="match status" value="1"/>
</dbReference>
<evidence type="ECO:0000256" key="3">
    <source>
        <dbReference type="ARBA" id="ARBA00023125"/>
    </source>
</evidence>
<organism evidence="6">
    <name type="scientific">Thermohahella caldifontis</name>
    <dbReference type="NCBI Taxonomy" id="3142973"/>
    <lineage>
        <taxon>Bacteria</taxon>
        <taxon>Pseudomonadati</taxon>
        <taxon>Pseudomonadota</taxon>
        <taxon>Gammaproteobacteria</taxon>
        <taxon>Oceanospirillales</taxon>
        <taxon>Hahellaceae</taxon>
        <taxon>Thermohahella</taxon>
    </lineage>
</organism>
<dbReference type="Pfam" id="PF00126">
    <property type="entry name" value="HTH_1"/>
    <property type="match status" value="1"/>
</dbReference>
<sequence length="316" mass="35855">MSFFHEEGSVLPPLNALRTFEVAARHLSLTRAARELNVTQGAVSKQIAHLEDVLGVPVFERHHRRLTLTPAGQQLAEHLTPMFRGLAAACERIRAADPSRLAIQLTPTIAIRWFFPRLPQIQSRLPNIRLEVTTRWFEAEKALPDELVPYDVVIFCAPRHHRLPACFLRDEIMRPVASPALLARWGGDVRAALAHAPLLHLEASQQDWGRWFTQTGYHREGPVAPELRFDSLDMALTAALQGHGIVLMDMPFVINEVSSGALRCLTPQTPFDSGWAYFVHLPRDDRQEQARPLLDWLKSETERDAHRVHDWLGTLE</sequence>
<dbReference type="RefSeq" id="WP_369602183.1">
    <property type="nucleotide sequence ID" value="NZ_CP154858.1"/>
</dbReference>
<keyword evidence="4" id="KW-0804">Transcription</keyword>
<dbReference type="PRINTS" id="PR00039">
    <property type="entry name" value="HTHLYSR"/>
</dbReference>
<dbReference type="FunFam" id="1.10.10.10:FF:000038">
    <property type="entry name" value="Glycine cleavage system transcriptional activator"/>
    <property type="match status" value="1"/>
</dbReference>
<dbReference type="GO" id="GO:0003700">
    <property type="term" value="F:DNA-binding transcription factor activity"/>
    <property type="evidence" value="ECO:0007669"/>
    <property type="project" value="InterPro"/>
</dbReference>
<dbReference type="InterPro" id="IPR036388">
    <property type="entry name" value="WH-like_DNA-bd_sf"/>
</dbReference>
<dbReference type="Pfam" id="PF03466">
    <property type="entry name" value="LysR_substrate"/>
    <property type="match status" value="1"/>
</dbReference>
<comment type="similarity">
    <text evidence="1">Belongs to the LysR transcriptional regulatory family.</text>
</comment>
<name>A0AB39UZ11_9GAMM</name>
<reference evidence="6" key="1">
    <citation type="submission" date="2024-05" db="EMBL/GenBank/DDBJ databases">
        <title>Genome sequencing of novel strain.</title>
        <authorList>
            <person name="Ganbat D."/>
            <person name="Ganbat S."/>
            <person name="Lee S.-J."/>
        </authorList>
    </citation>
    <scope>NUCLEOTIDE SEQUENCE</scope>
    <source>
        <strain evidence="6">SMD15-11</strain>
    </source>
</reference>
<dbReference type="PANTHER" id="PTHR30537:SF26">
    <property type="entry name" value="GLYCINE CLEAVAGE SYSTEM TRANSCRIPTIONAL ACTIVATOR"/>
    <property type="match status" value="1"/>
</dbReference>
<dbReference type="GO" id="GO:0043565">
    <property type="term" value="F:sequence-specific DNA binding"/>
    <property type="evidence" value="ECO:0007669"/>
    <property type="project" value="TreeGrafter"/>
</dbReference>
<dbReference type="Gene3D" id="1.10.10.10">
    <property type="entry name" value="Winged helix-like DNA-binding domain superfamily/Winged helix DNA-binding domain"/>
    <property type="match status" value="1"/>
</dbReference>
<accession>A0AB39UZ11</accession>
<evidence type="ECO:0000256" key="2">
    <source>
        <dbReference type="ARBA" id="ARBA00023015"/>
    </source>
</evidence>
<dbReference type="PANTHER" id="PTHR30537">
    <property type="entry name" value="HTH-TYPE TRANSCRIPTIONAL REGULATOR"/>
    <property type="match status" value="1"/>
</dbReference>
<keyword evidence="3" id="KW-0238">DNA-binding</keyword>
<dbReference type="InterPro" id="IPR058163">
    <property type="entry name" value="LysR-type_TF_proteobact-type"/>
</dbReference>
<dbReference type="SUPFAM" id="SSF46785">
    <property type="entry name" value="Winged helix' DNA-binding domain"/>
    <property type="match status" value="1"/>
</dbReference>
<feature type="domain" description="HTH lysR-type" evidence="5">
    <location>
        <begin position="12"/>
        <end position="69"/>
    </location>
</feature>
<evidence type="ECO:0000256" key="1">
    <source>
        <dbReference type="ARBA" id="ARBA00009437"/>
    </source>
</evidence>
<evidence type="ECO:0000259" key="5">
    <source>
        <dbReference type="PROSITE" id="PS50931"/>
    </source>
</evidence>
<dbReference type="GO" id="GO:0006351">
    <property type="term" value="P:DNA-templated transcription"/>
    <property type="evidence" value="ECO:0007669"/>
    <property type="project" value="TreeGrafter"/>
</dbReference>
<evidence type="ECO:0000313" key="6">
    <source>
        <dbReference type="EMBL" id="XDT73189.1"/>
    </source>
</evidence>
<dbReference type="AlphaFoldDB" id="A0AB39UZ11"/>
<dbReference type="InterPro" id="IPR000847">
    <property type="entry name" value="LysR_HTH_N"/>
</dbReference>
<gene>
    <name evidence="6" type="ORF">AAIA72_04230</name>
</gene>
<dbReference type="KEGG" id="tcd:AAIA72_04230"/>
<dbReference type="InterPro" id="IPR036390">
    <property type="entry name" value="WH_DNA-bd_sf"/>
</dbReference>
<evidence type="ECO:0000256" key="4">
    <source>
        <dbReference type="ARBA" id="ARBA00023163"/>
    </source>
</evidence>
<protein>
    <submittedName>
        <fullName evidence="6">LysR family transcriptional regulator</fullName>
    </submittedName>
</protein>
<dbReference type="EMBL" id="CP154858">
    <property type="protein sequence ID" value="XDT73189.1"/>
    <property type="molecule type" value="Genomic_DNA"/>
</dbReference>
<dbReference type="SUPFAM" id="SSF53850">
    <property type="entry name" value="Periplasmic binding protein-like II"/>
    <property type="match status" value="1"/>
</dbReference>
<keyword evidence="2" id="KW-0805">Transcription regulation</keyword>
<dbReference type="Gene3D" id="3.40.190.10">
    <property type="entry name" value="Periplasmic binding protein-like II"/>
    <property type="match status" value="2"/>
</dbReference>
<dbReference type="InterPro" id="IPR005119">
    <property type="entry name" value="LysR_subst-bd"/>
</dbReference>